<reference evidence="1" key="1">
    <citation type="submission" date="2019-11" db="EMBL/GenBank/DDBJ databases">
        <title>Lipid analysis of CO2-rich subsurface aquifers suggests an autotrophy-based deep biosphere with lysolipids enriched in CPR bacteria.</title>
        <authorList>
            <person name="Probst A.J."/>
            <person name="Elling F.J."/>
            <person name="Castelle C.J."/>
            <person name="Zhu Q."/>
            <person name="Elvert M."/>
            <person name="Birarda G."/>
            <person name="Holman H.-Y."/>
            <person name="Lane K.R."/>
            <person name="Ladd B."/>
            <person name="Ryan M.C."/>
            <person name="Woyke T."/>
            <person name="Hinrichs K.-U."/>
            <person name="Banfield J.F."/>
        </authorList>
    </citation>
    <scope>NUCLEOTIDE SEQUENCE</scope>
    <source>
        <strain evidence="1">CG_2015-04_33_537</strain>
    </source>
</reference>
<accession>A0A8J8CKJ1</accession>
<proteinExistence type="predicted"/>
<comment type="caution">
    <text evidence="1">The sequence shown here is derived from an EMBL/GenBank/DDBJ whole genome shotgun (WGS) entry which is preliminary data.</text>
</comment>
<evidence type="ECO:0000313" key="2">
    <source>
        <dbReference type="Proteomes" id="UP000738826"/>
    </source>
</evidence>
<organism evidence="1 2">
    <name type="scientific">Candidatus Altarchaeum hamiconexum</name>
    <dbReference type="NCBI Taxonomy" id="1803513"/>
    <lineage>
        <taxon>Archaea</taxon>
        <taxon>Candidatus Altarchaeota</taxon>
        <taxon>Candidatus Altiarchaeia</taxon>
        <taxon>Candidatus Altarchaeales</taxon>
        <taxon>Candidatus Altarchaeaceae</taxon>
        <taxon>Candidatus Altarchaeum</taxon>
    </lineage>
</organism>
<evidence type="ECO:0000313" key="1">
    <source>
        <dbReference type="EMBL" id="NCS91427.1"/>
    </source>
</evidence>
<name>A0A8J8CKJ1_9ARCH</name>
<dbReference type="Proteomes" id="UP000738826">
    <property type="component" value="Unassembled WGS sequence"/>
</dbReference>
<gene>
    <name evidence="1" type="ORF">GW779_03315</name>
</gene>
<sequence>MSLYFERDKCYLNLHNKNFSICEKIKDSSIKNICYGSVAESEKNFSICEKMINCSKFEREICYYGVASAKKDISICDHKIVDKNLKDRCYLSIAISENDSSICDKINDESEKSKCYSKTLVAQP</sequence>
<dbReference type="AlphaFoldDB" id="A0A8J8CKJ1"/>
<protein>
    <submittedName>
        <fullName evidence="1">Uncharacterized protein</fullName>
    </submittedName>
</protein>
<dbReference type="EMBL" id="JAACQH010000058">
    <property type="protein sequence ID" value="NCS91427.1"/>
    <property type="molecule type" value="Genomic_DNA"/>
</dbReference>